<evidence type="ECO:0000313" key="1">
    <source>
        <dbReference type="EMBL" id="KAI2647774.1"/>
    </source>
</evidence>
<sequence>MEGDSAILKSGLTEIMGDDLIQWRFWIKNTLIAEISKRANSMTVYDDLFDGRFRDRLKLDNQTGSLIIINTTTEHAGVYKVLINHLSKNFILTVHDGLNSVSVKEGDSVTLNSDLKMKDNDQMLWAFLNETNLIAEINKHTKRTTVYDDVLDGRFRDRLKLNKQTGFLTITQTPELKILDIMYY</sequence>
<dbReference type="PANTHER" id="PTHR21063">
    <property type="entry name" value="LFA-3"/>
    <property type="match status" value="1"/>
</dbReference>
<organism evidence="1 2">
    <name type="scientific">Labeo rohita</name>
    <name type="common">Indian major carp</name>
    <name type="synonym">Cyprinus rohita</name>
    <dbReference type="NCBI Taxonomy" id="84645"/>
    <lineage>
        <taxon>Eukaryota</taxon>
        <taxon>Metazoa</taxon>
        <taxon>Chordata</taxon>
        <taxon>Craniata</taxon>
        <taxon>Vertebrata</taxon>
        <taxon>Euteleostomi</taxon>
        <taxon>Actinopterygii</taxon>
        <taxon>Neopterygii</taxon>
        <taxon>Teleostei</taxon>
        <taxon>Ostariophysi</taxon>
        <taxon>Cypriniformes</taxon>
        <taxon>Cyprinidae</taxon>
        <taxon>Labeoninae</taxon>
        <taxon>Labeonini</taxon>
        <taxon>Labeo</taxon>
    </lineage>
</organism>
<protein>
    <submittedName>
        <fullName evidence="1">SLAM family member 9</fullName>
    </submittedName>
</protein>
<name>A0ABQ8LBU6_LABRO</name>
<keyword evidence="2" id="KW-1185">Reference proteome</keyword>
<evidence type="ECO:0000313" key="2">
    <source>
        <dbReference type="Proteomes" id="UP000830375"/>
    </source>
</evidence>
<accession>A0ABQ8LBU6</accession>
<dbReference type="PANTHER" id="PTHR21063:SF4">
    <property type="entry name" value="CD48 ANTIGEN-RELATED"/>
    <property type="match status" value="1"/>
</dbReference>
<dbReference type="EMBL" id="JACTAM010000146">
    <property type="protein sequence ID" value="KAI2647774.1"/>
    <property type="molecule type" value="Genomic_DNA"/>
</dbReference>
<dbReference type="SUPFAM" id="SSF48726">
    <property type="entry name" value="Immunoglobulin"/>
    <property type="match status" value="2"/>
</dbReference>
<dbReference type="Proteomes" id="UP000830375">
    <property type="component" value="Unassembled WGS sequence"/>
</dbReference>
<dbReference type="Gene3D" id="2.60.40.10">
    <property type="entry name" value="Immunoglobulins"/>
    <property type="match status" value="2"/>
</dbReference>
<dbReference type="InterPro" id="IPR013783">
    <property type="entry name" value="Ig-like_fold"/>
</dbReference>
<dbReference type="InterPro" id="IPR036179">
    <property type="entry name" value="Ig-like_dom_sf"/>
</dbReference>
<comment type="caution">
    <text evidence="1">The sequence shown here is derived from an EMBL/GenBank/DDBJ whole genome shotgun (WGS) entry which is preliminary data.</text>
</comment>
<proteinExistence type="predicted"/>
<gene>
    <name evidence="1" type="ORF">H4Q32_026078</name>
</gene>
<reference evidence="1 2" key="1">
    <citation type="submission" date="2022-01" db="EMBL/GenBank/DDBJ databases">
        <title>A high-quality chromosome-level genome assembly of rohu carp, Labeo rohita.</title>
        <authorList>
            <person name="Arick M.A. II"/>
            <person name="Hsu C.-Y."/>
            <person name="Magbanua Z."/>
            <person name="Pechanova O."/>
            <person name="Grover C."/>
            <person name="Miller E."/>
            <person name="Thrash A."/>
            <person name="Ezzel L."/>
            <person name="Alam S."/>
            <person name="Benzie J."/>
            <person name="Hamilton M."/>
            <person name="Karsi A."/>
            <person name="Lawrence M.L."/>
            <person name="Peterson D.G."/>
        </authorList>
    </citation>
    <scope>NUCLEOTIDE SEQUENCE [LARGE SCALE GENOMIC DNA]</scope>
    <source>
        <strain evidence="2">BAU-BD-2019</strain>
        <tissue evidence="1">Blood</tissue>
    </source>
</reference>